<dbReference type="PANTHER" id="PTHR24171">
    <property type="entry name" value="ANKYRIN REPEAT DOMAIN-CONTAINING PROTEIN 39-RELATED"/>
    <property type="match status" value="1"/>
</dbReference>
<dbReference type="STRING" id="908615.SAMN05421540_107124"/>
<dbReference type="PROSITE" id="PS50297">
    <property type="entry name" value="ANK_REP_REGION"/>
    <property type="match status" value="1"/>
</dbReference>
<keyword evidence="5" id="KW-1185">Reference proteome</keyword>
<evidence type="ECO:0000256" key="2">
    <source>
        <dbReference type="ARBA" id="ARBA00023043"/>
    </source>
</evidence>
<protein>
    <submittedName>
        <fullName evidence="4">Uncharacterized protein</fullName>
    </submittedName>
</protein>
<dbReference type="SMART" id="SM00248">
    <property type="entry name" value="ANK"/>
    <property type="match status" value="5"/>
</dbReference>
<dbReference type="InterPro" id="IPR036770">
    <property type="entry name" value="Ankyrin_rpt-contain_sf"/>
</dbReference>
<evidence type="ECO:0000256" key="3">
    <source>
        <dbReference type="PROSITE-ProRule" id="PRU00023"/>
    </source>
</evidence>
<proteinExistence type="predicted"/>
<name>A0A1H4CAZ8_9FLAO</name>
<evidence type="ECO:0000313" key="4">
    <source>
        <dbReference type="EMBL" id="SEA57503.1"/>
    </source>
</evidence>
<evidence type="ECO:0000313" key="5">
    <source>
        <dbReference type="Proteomes" id="UP000198820"/>
    </source>
</evidence>
<dbReference type="InterPro" id="IPR002110">
    <property type="entry name" value="Ankyrin_rpt"/>
</dbReference>
<keyword evidence="2 3" id="KW-0040">ANK repeat</keyword>
<dbReference type="RefSeq" id="WP_200796272.1">
    <property type="nucleotide sequence ID" value="NZ_FNQF01000007.1"/>
</dbReference>
<dbReference type="Pfam" id="PF12796">
    <property type="entry name" value="Ank_2"/>
    <property type="match status" value="1"/>
</dbReference>
<organism evidence="4 5">
    <name type="scientific">Psychroflexus halocasei</name>
    <dbReference type="NCBI Taxonomy" id="908615"/>
    <lineage>
        <taxon>Bacteria</taxon>
        <taxon>Pseudomonadati</taxon>
        <taxon>Bacteroidota</taxon>
        <taxon>Flavobacteriia</taxon>
        <taxon>Flavobacteriales</taxon>
        <taxon>Flavobacteriaceae</taxon>
        <taxon>Psychroflexus</taxon>
    </lineage>
</organism>
<dbReference type="GO" id="GO:0085020">
    <property type="term" value="P:protein K6-linked ubiquitination"/>
    <property type="evidence" value="ECO:0007669"/>
    <property type="project" value="TreeGrafter"/>
</dbReference>
<dbReference type="AlphaFoldDB" id="A0A1H4CAZ8"/>
<dbReference type="PANTHER" id="PTHR24171:SF8">
    <property type="entry name" value="BRCA1-ASSOCIATED RING DOMAIN PROTEIN 1"/>
    <property type="match status" value="1"/>
</dbReference>
<dbReference type="GO" id="GO:0004842">
    <property type="term" value="F:ubiquitin-protein transferase activity"/>
    <property type="evidence" value="ECO:0007669"/>
    <property type="project" value="TreeGrafter"/>
</dbReference>
<dbReference type="Proteomes" id="UP000198820">
    <property type="component" value="Unassembled WGS sequence"/>
</dbReference>
<dbReference type="SUPFAM" id="SSF48403">
    <property type="entry name" value="Ankyrin repeat"/>
    <property type="match status" value="1"/>
</dbReference>
<gene>
    <name evidence="4" type="ORF">SAMN05421540_107124</name>
</gene>
<dbReference type="EMBL" id="FNQF01000007">
    <property type="protein sequence ID" value="SEA57503.1"/>
    <property type="molecule type" value="Genomic_DNA"/>
</dbReference>
<keyword evidence="1" id="KW-0677">Repeat</keyword>
<dbReference type="Gene3D" id="1.25.40.20">
    <property type="entry name" value="Ankyrin repeat-containing domain"/>
    <property type="match status" value="1"/>
</dbReference>
<sequence>MMKDIAMIFCFTIFSTLNVCGQKSINTNNKMEMELIKAAKNNEIEKLQNLLKKGVDLEATDTNKRTALMVATYENNLEASKLLIKFGASVNAQDDRLETPLLHAGALGYIKILKAILKTGRADHMVLNRYGGTALIPACERGHTEVVKELLKIEDYPIDHINNLTWTALMEAIVLGDGGEIHTHIVQLLVEADCDVNIPDKNGITPLQHAKKSDYKSIVTILEKAGAY</sequence>
<dbReference type="Pfam" id="PF00023">
    <property type="entry name" value="Ank"/>
    <property type="match status" value="1"/>
</dbReference>
<accession>A0A1H4CAZ8</accession>
<feature type="repeat" description="ANK" evidence="3">
    <location>
        <begin position="63"/>
        <end position="95"/>
    </location>
</feature>
<dbReference type="PROSITE" id="PS50088">
    <property type="entry name" value="ANK_REPEAT"/>
    <property type="match status" value="1"/>
</dbReference>
<reference evidence="4 5" key="1">
    <citation type="submission" date="2016-10" db="EMBL/GenBank/DDBJ databases">
        <authorList>
            <person name="de Groot N.N."/>
        </authorList>
    </citation>
    <scope>NUCLEOTIDE SEQUENCE [LARGE SCALE GENOMIC DNA]</scope>
    <source>
        <strain evidence="4 5">DSM 23581</strain>
    </source>
</reference>
<evidence type="ECO:0000256" key="1">
    <source>
        <dbReference type="ARBA" id="ARBA00022737"/>
    </source>
</evidence>